<dbReference type="PROSITE" id="PS50011">
    <property type="entry name" value="PROTEIN_KINASE_DOM"/>
    <property type="match status" value="4"/>
</dbReference>
<feature type="region of interest" description="Disordered" evidence="6">
    <location>
        <begin position="3702"/>
        <end position="3813"/>
    </location>
</feature>
<evidence type="ECO:0000256" key="6">
    <source>
        <dbReference type="SAM" id="MobiDB-lite"/>
    </source>
</evidence>
<feature type="compositionally biased region" description="Pro residues" evidence="6">
    <location>
        <begin position="1009"/>
        <end position="1028"/>
    </location>
</feature>
<gene>
    <name evidence="8" type="ORF">TSOC_003923</name>
</gene>
<sequence>MSDIVIARATLPAPGPFPRAGRASTVPAPTGVKASATDAALLPQHPPSVTKLLRPSTPLQKVTSARPRPTAPQLTVRELLSYGDQTLPAAIISIIPDMGRPAYGIGAGAVLPPADVQTLSGCGSELPPEMAPLDDTGTSFSRYTMITWWQAAVQLQAEGPAIALAPGQQLSLASLSLDLVDVPRPFGVFPTLPNLALPALLRVPVGASLQLTDVVIVVSVADLLELMRSICSPQGTDAWSYNPDVTVDDESTYLLDYTSRAPSENGVAGEGGEVHWSNVQIVSAGFPNSPPPLPLPCAALTVSFAWQLGVDGLHTMLESVEGPIYLSLVTDLALLQEGSARGYEQVVVPPGRLLVLLGDPSLEQQRGRRTTLDLGGLEGAWLAPQGARFRDLQLVNLPYSSSPLEPYDLLAVGMHSFRRPEIRTTSGSSVAPSAQLPNLRLAYCTLVVSDPELAFLSRAAAASASGVGIPDLATLFGNDVRQPHVGGDPTADQSEGRLVLEYLQISSLVALSNMTLLSASAYSKQLAIAAERAPPLAPPASPAENAPPASAAEYVLPLVAATEEAPPPAPLLPSVLVWPPLSLHDEEVALQWGGSGTVAATGLMDALLRVPVCASTPSHRTVLLLPSDPDPLSMSPLAAVEPQPVPVDGGRSPLSAAEECVVAGYPPALAGRRTFVNMQGAIGRVALSSPITLRDLVLYNLAPGGSYPTEGAGRGGDGPLAPPAQLTGADAVWTNSSLPLWFFQCARADEDLQQLLLSSGDQAGAGIAFPGGPPRRLALVRVTLVVPEAEWRALSAAVLLQHAPYSMQAAHQDEPRRRQLRRYRRRLAEAGKAPEVQAGASATDALLGFAAASRVASYNFTSGVLVLAEARWYGVHGSEVTVTYKLPDDAPQDATLLPYSGLVLPYQELADLDINVSADFSPPPPAPPLPPSLPPSTPSPPTSSSNISQASSGWLGPPSSNDGVPPAPQPGHPPLGSLPSQPVLLPQASAPSLVPLPSGAHQSQHGPMSQPPPNGPPPQPWVPPPPAERSPQLLPVGVGEEVRSGGGRPGWHVPVVALVSAVGGVAFLAAAVWGLLARRRLHGLREGSAEGLVPAARPTKAGLFLALAPGGAVGLSSSPRAAGCSALAMAPGGSSSAITSATNAGSTAQPPPSSHQGSGALASPPAVCALSAEGISGATFSGPALSGLTSDLKATLEVGFRPPDSEEEAASKQDFVQALDVYFGVLRDSLECGIDPQQQELLAQPDGHGNANPRLRAYRRTQGPLKDGAELSHAIRTLEAELRDPDLTVKVFLGRGACGMVFGGSWRGLPVAVKMLVVPGLPAATAAALGPDGGGSDKDIRTRQRAVLEAAISLSMAHPNVVATYTYELKPLVHNPQTGGPFVKDSACAGDNAESTDADAYKLYIVQELCNGDSLGNALSAGMAGSFLSSGIHRRLALRLAADVALGMAHVHSCRIVHGDLKPDNVLLVCGPRHKRKDGGGAAPPESILEPGQPALRLTAKVADFGLSLPLEAGATHASHRFQGTPLYSAPEVLLEGRQSPQADAWSFGLILVELFYGCTLSKMRGLHGVHWSAQQTNVTAVAGDPQRRSLQEILMEEMFNSPYRSYAALTSSCLRMDSHSRPTFEELAVRLLEMCQFHVRNQEAVAVVRQGEAPAAVRARWWAPAAVRARWPRPIAPQMTVRELLSYGDQPLPEAIISIIPDMGRPAYGIGAGAVFPPADVQTLLGQGWDLPPEMAFIDGTAASFSRYTMITWWQVAVQLQAEGPAVALAPGQQLSLTTLSLDLMDVPRPFGVFPTLPNLALSALFRVPVGASLQLSNVVIVVSVADLLELIRSVCSPQDTDAWRYNPGVVIDDSSVDLLNYTSRAPSENGVAGEGGEVHWFNVQLVPQGFPDSPLPLPCAAFPVSFASQLAEDGLHTMLESVGGPIYLSLVADLALQDGPAEQVVVPPGRLLVLLGDPSSEQRRGRRTTLDLGGLEGAWLAPQGARLRDLQLVNLPYSSSPLEPYDLLAVGMQSFSRPGAGTTSGSSVAPSAQLPSLRLAYCTLVVSDPELAFLSRAAVASASGIGVPDLSTLFGADVPQPRVSGDPTADSSEGRLVLEYLQISSLVVLSNTTLLSASAYSKQLAIAAERAPPPAPPASPAEAAPPANAAEDAPPAAGMAPLLPSSLTWPPLSLYDEEVALQWGGSGTVVATGLMDALQRVPACASTPSHRTVLLLPSDPDQLSVSPLTTIGPQPALVDGGRSPLSAAEECVVAGYPPALAGRRTFVNMQDAIGRVVLSSPITLRDLVLYNLGPGGAYPTLGSSGGDAGPLAPAPQLTGADAVWTNSSLPLWLFQCARADEDLQQLLVSSGGQAGAGAALPGGPAPRLALVRVTLVVPEAEWRALAAAVLLQHAPYSMQAAQRASATAALLGFAAASRAVSYNYSGGVLVLAEARWYGVHGSDVTVTYKLPDDAPPDATLLPYSGLVLPYQELASAPLLVPLPLDAHQLQYGPMPQPPPNGLPPQPQELQPPAERSPQLLPAGVGAEDYFGALSDSLECDTDPQQQELLVQPDGHGNATPRLRAYRRKRGSLKDGAELSHAIRRLEVELRDPDLTVKVFLGRGACGMVFGGTWRGLPVAVKVLVVPELPATTAAALGPDGGGGGGGDIHARQRAVLEAAISLSMAHPNVVATYTYELKPLVHNPQTAGPSMKGSTCAGDGAESTDADAYKLYIVQELCNGGSLGNALSAGMAGSIVGSSIHRRLALRLAADVALGMAHVNSCRIVHGDLKPGAGMAGSIVGSSIHRRLALRLAADVALGMAHVNSCRIVHGDLKPDNVLLMCGPRRKHKNAGEEAPAEPVREPEEPALRLTAKVADFGLSLPLEVGATHASCRFQGTPLYSAPEVLLEGRQSPQADAWSFGLILVELFYGCTLPTICGLHGVQLGTQQTKAAAAAGDAQRRSLQEILIERESGVIINPTQQPGVAKAIISIIPDMGRPAYGIGAGAVFPPADVQALLGQGWDLPPEMAFIDGTAASFSRYTMITWWQVAVQLQAEGPAVALAPALFRVPVGASLQLSSVVIVVSVADLLELMRSVCSPQDTDAWRYNPGVVIDDSSVNLINYTSRAPSENGVVGEGDLALLQDGSARGYEQVVVPPGRLLVLLGDPSLEQQRGRRTTLDLGGQEGAWFALQGARLRDLQLVNLPYSSSPLEPYDLLAVGMQSFSRPGDKTTSGSSVAPSAQLPSLRLAYCTLVVSDPEVAFLSRAAVASASGVGVPDLSTLFGADVPQPRVGGDPTADQSEGRLVLEYLQISSLVVLSSTTLLSASAYSDQLAIAAERVPPPAPPASPTKDAPPANVAKDVLLLDAATEEAPPPAPLLPSALMWPPLSLYDEEVALQWGGSGTVAATGLMDALLRVPACASTPSHRTVLLLPSDPDPLSVSPLAAVEPQPVLVDGGRSPLSAAEECVVAGYPAALAGRRTFVNMQGAIGRVALSSPITLRDLVLYNLAPGGTYPAEGTSRGGDGPLVPAAQLAGADAVWTNSSLPLWLFQCARADEDLQQLLVSSGGQAVVGTALPGGPPPRLALVRVTLVVPEAEWRALAAAVLLQHAPYSMQAPQHEPRRRRRRHRRRLGEAGEAPEGQAGASASAALLGFAAASRAASYNYSGGVLVLAEARWYGVHGSDVTVTYKLPDDAPPDATLLPYSGLALPYQELADLDINVSADFSPPPPAPPRPPSLPPSTPSSLTLSSNISQAFSGWLGPPSSNDGAPPAPQPSHPPLGPLPSQPLPLPQASAPLLVPLLPDAHQSQPPPNGPLPQPWAPQPPAERSPGLLSAGIGAEVRADGGRPAWHVPVIALVSAVGGVAVLAAAVWGLLAGRRQHGLREGSADGIAPAAPPTKAGLFLALAPGGAVGPSSSPRAAGCSALATAAGGSSSATLPATNAGSITHPSPSSYQGSGALASPPAVCALPAEGTSGATFSGPELSGLTSDLKTTLEVGFRLPDTVEDEASKRDFLQAHNDYFGVLRDSLECDTDPQQQELLVQPDGHGNATPRLRAYRGKQGSLEDGAELLHAIRRLEVELRDPDLAVNVVLGRGAFGMVFGGMWRGLPVAVKVLVVPELPATTAAALGQGGGGGDIHARQRAVLEAAISLSMAHPNVVATYTYELKPLVHNPQTAGPSMKGSTCAGDGAESTDADAYKLYIVQELCNGGSLGNALNNVLLMCGPRRKHKNAGDEAPPEPILESGESALRLTAKVADFGLSLPLEVGATHASRRFQGTPLYSAPEVLLEGRQSPQADAWSFGLILVELFYGCTLPTICGLHGVQLGTQQTKAAAAAGAAQRRSLQEILIELSRGPKNGATGLSAMSGPSAKANSPDRDGSPSRGQSSASARPQLKNARVKRERWMEGRASSGLHGGAGKSARMTVRELLSYGDPLLPEAIISIVPDVGRPAHGIGAGAVFPPADVQTLSGCGSELPPETFIVGPVASFTRYTMITWWQAAVQLQAEGPAIALAPGQQLILENLSLDLTDVPRPFGVFPTLPNLALSALFRVPVGASLQLSHVVIVVSVADLLELTRSVCAPQDTDAWRYNPGVAIDDSRLNLLNYTSRAPSENGVAGEGGEVLWNNVRLVPRGFPGSPLPLPCAAFPVSFASQLAEDGLHTLLEGVGGPIYLSLVTDLALQGGPAEQVVVPPGRLLVLLGDPSSEQRRGRRTTLDLGGLEGAWLAPQGARLRDLQLVNLPYSSSPLEPYDLLAVGMQSFSRPGDKTTSGSSVAPSAQLPSLRLAYCTLVVSDPEVAFLSRAAVASAGGVGVPDLATLFGADVPQPRVGGDPTADSSEGRLVLEYLQISSLVALSNATLLSASAYSNQLAIAAKGAPPPAPPASPAEDAPPTNAAEDAPPAAGMAPLLPSALVWPPLSLYDEEVALQWGGSGTVVATGLMDALQRVPACASTPSHRTVLLLPSDSDLLSVSPLAAVEPQPVLVDGDRSPLSAAEECVVAGYPPALAGRRTFVNMQGAIGRVALSSPITLRDLVLYNLAPGGAYPTLGSSGGDAGPLAPAPQLTGADAVWTNSSLPLWLFQCARSDEDLQQLLISSGGQAGAGTALPGGPPPRLALVRVTLVVPEAEWRALAAAVLLQHAPYSMQAAQQDPRRRRLRRYRRLLEEAGEAPEVQAGTFDWGRQASNAPFRTLFSTRLLPAAGASATAALLGFAAASRAVSYNYSGGVLVLAEARWYGVHGSDVTVTYKLPGDAPPDATLLPYSGLVLPYQELADLDIDVAADFSPPPPAPPLPPSLPPSTPSLPTSSSNISQAFSGWFGPPSSNDGAPPAPQPSHPPLGPLPSQPLPLPQASAPLLVPLPPDAHQSQHGMLPPAPPDGPPPQPQEPQPPAERSSGLLPAGIGAEVRTDGGGQPGWHVPVVALVSAVGGVAVLAAAVWGLLAWRRQHRLRESSADGVAPAAKQGTKAGLFLALAPGGSSFGRSALATAAGGPSSTITSATNAGSITQPPPSSYQGSGALASPPAVCALPAEGTSGATFSGPELSGLTSDLKTTLEVGFRPPNMEEEEASKQDFVQAHNEYFGVLRDSLECSIDPQQQELLAEAAGHGNATPRLRAYRRKWGSLKDGAGLSHAIRRLEVELRDPDLAVNVVLGRGACGMVFGGTWRGLPVAVKVLVVPELPATTAGALGPDGGGGDIHARQRAVLEAAISLSMAHPNVVATYTYELKPLVHNPQTGGPLVKGSTCAGDGAVSTDADAYKLYIVQELCNGDSLGNALSTWDLPSGAGMAGSIVGSGIHRRLALRLAADVALGMAHVHSCRIVHGDLKPDNVLLMCGPRRKHKNAGEEAPAEPVREPEEPALRLTAKVADFGLSLPLEAGATHASRRFQGTPLYSAPEVLLEGRQSPQADTWSFGLILVELFYGCTLPTMCDLHGVQLSTQQTKAAAAAGDAQRRSLQEILMEEMSNSPYRSYAALTSSCLRMDSHSRPTFEQLAARLLEMCDDGKEGRG</sequence>
<dbReference type="Gene3D" id="3.30.200.20">
    <property type="entry name" value="Phosphorylase Kinase, domain 1"/>
    <property type="match status" value="4"/>
</dbReference>
<evidence type="ECO:0000313" key="9">
    <source>
        <dbReference type="Proteomes" id="UP000236333"/>
    </source>
</evidence>
<feature type="region of interest" description="Disordered" evidence="6">
    <location>
        <begin position="4854"/>
        <end position="4881"/>
    </location>
</feature>
<dbReference type="GO" id="GO:0005524">
    <property type="term" value="F:ATP binding"/>
    <property type="evidence" value="ECO:0007669"/>
    <property type="project" value="UniProtKB-UniRule"/>
</dbReference>
<feature type="compositionally biased region" description="Low complexity" evidence="6">
    <location>
        <begin position="3772"/>
        <end position="3784"/>
    </location>
</feature>
<feature type="region of interest" description="Disordered" evidence="6">
    <location>
        <begin position="2491"/>
        <end position="2522"/>
    </location>
</feature>
<dbReference type="Pfam" id="PF00069">
    <property type="entry name" value="Pkinase"/>
    <property type="match status" value="4"/>
</dbReference>
<feature type="domain" description="Protein kinase" evidence="7">
    <location>
        <begin position="5622"/>
        <end position="5973"/>
    </location>
</feature>
<feature type="compositionally biased region" description="Pro residues" evidence="6">
    <location>
        <begin position="3790"/>
        <end position="3808"/>
    </location>
</feature>
<feature type="compositionally biased region" description="Pro residues" evidence="6">
    <location>
        <begin position="3707"/>
        <end position="3723"/>
    </location>
</feature>
<feature type="region of interest" description="Disordered" evidence="6">
    <location>
        <begin position="4339"/>
        <end position="4399"/>
    </location>
</feature>
<dbReference type="SUPFAM" id="SSF56112">
    <property type="entry name" value="Protein kinase-like (PK-like)"/>
    <property type="match status" value="5"/>
</dbReference>
<feature type="region of interest" description="Disordered" evidence="6">
    <location>
        <begin position="3595"/>
        <end position="3624"/>
    </location>
</feature>
<accession>A0A2J8AA91</accession>
<feature type="region of interest" description="Disordered" evidence="6">
    <location>
        <begin position="1138"/>
        <end position="1162"/>
    </location>
</feature>
<feature type="compositionally biased region" description="Polar residues" evidence="6">
    <location>
        <begin position="5469"/>
        <end position="5483"/>
    </location>
</feature>
<dbReference type="GO" id="GO:0004674">
    <property type="term" value="F:protein serine/threonine kinase activity"/>
    <property type="evidence" value="ECO:0007669"/>
    <property type="project" value="TreeGrafter"/>
</dbReference>
<dbReference type="InterPro" id="IPR000719">
    <property type="entry name" value="Prot_kinase_dom"/>
</dbReference>
<feature type="compositionally biased region" description="Basic residues" evidence="6">
    <location>
        <begin position="3602"/>
        <end position="3612"/>
    </location>
</feature>
<keyword evidence="9" id="KW-1185">Reference proteome</keyword>
<dbReference type="InterPro" id="IPR011009">
    <property type="entry name" value="Kinase-like_dom_sf"/>
</dbReference>
<feature type="region of interest" description="Disordered" evidence="6">
    <location>
        <begin position="916"/>
        <end position="1033"/>
    </location>
</feature>
<feature type="domain" description="Protein kinase" evidence="7">
    <location>
        <begin position="2596"/>
        <end position="2982"/>
    </location>
</feature>
<evidence type="ECO:0000313" key="8">
    <source>
        <dbReference type="EMBL" id="PNH09437.1"/>
    </source>
</evidence>
<comment type="caution">
    <text evidence="8">The sequence shown here is derived from an EMBL/GenBank/DDBJ whole genome shotgun (WGS) entry which is preliminary data.</text>
</comment>
<evidence type="ECO:0000259" key="7">
    <source>
        <dbReference type="PROSITE" id="PS50011"/>
    </source>
</evidence>
<feature type="compositionally biased region" description="Pro residues" evidence="6">
    <location>
        <begin position="2496"/>
        <end position="2508"/>
    </location>
</feature>
<feature type="compositionally biased region" description="Polar residues" evidence="6">
    <location>
        <begin position="1138"/>
        <end position="1148"/>
    </location>
</feature>
<dbReference type="PROSITE" id="PS00108">
    <property type="entry name" value="PROTEIN_KINASE_ST"/>
    <property type="match status" value="3"/>
</dbReference>
<evidence type="ECO:0000256" key="1">
    <source>
        <dbReference type="ARBA" id="ARBA00022679"/>
    </source>
</evidence>
<dbReference type="PROSITE" id="PS00107">
    <property type="entry name" value="PROTEIN_KINASE_ATP"/>
    <property type="match status" value="1"/>
</dbReference>
<keyword evidence="1" id="KW-0808">Transferase</keyword>
<dbReference type="InterPro" id="IPR017441">
    <property type="entry name" value="Protein_kinase_ATP_BS"/>
</dbReference>
<evidence type="ECO:0000256" key="2">
    <source>
        <dbReference type="ARBA" id="ARBA00022741"/>
    </source>
</evidence>
<feature type="region of interest" description="Disordered" evidence="6">
    <location>
        <begin position="2132"/>
        <end position="2163"/>
    </location>
</feature>
<feature type="region of interest" description="Disordered" evidence="6">
    <location>
        <begin position="5463"/>
        <end position="5495"/>
    </location>
</feature>
<feature type="compositionally biased region" description="Pro residues" evidence="6">
    <location>
        <begin position="5306"/>
        <end position="5326"/>
    </location>
</feature>
<protein>
    <submittedName>
        <fullName evidence="8">Serine/threonine-protein kinase ULK1</fullName>
    </submittedName>
</protein>
<dbReference type="InterPro" id="IPR008271">
    <property type="entry name" value="Ser/Thr_kinase_AS"/>
</dbReference>
<feature type="domain" description="Protein kinase" evidence="7">
    <location>
        <begin position="4067"/>
        <end position="4417"/>
    </location>
</feature>
<evidence type="ECO:0000256" key="5">
    <source>
        <dbReference type="PROSITE-ProRule" id="PRU10141"/>
    </source>
</evidence>
<dbReference type="OrthoDB" id="548819at2759"/>
<feature type="domain" description="Protein kinase" evidence="7">
    <location>
        <begin position="1287"/>
        <end position="1642"/>
    </location>
</feature>
<dbReference type="InterPro" id="IPR051681">
    <property type="entry name" value="Ser/Thr_Kinases-Pseudokinases"/>
</dbReference>
<evidence type="ECO:0000256" key="3">
    <source>
        <dbReference type="ARBA" id="ARBA00022777"/>
    </source>
</evidence>
<dbReference type="EMBL" id="PGGS01000090">
    <property type="protein sequence ID" value="PNH09437.1"/>
    <property type="molecule type" value="Genomic_DNA"/>
</dbReference>
<feature type="compositionally biased region" description="Pro residues" evidence="6">
    <location>
        <begin position="3751"/>
        <end position="3771"/>
    </location>
</feature>
<feature type="compositionally biased region" description="Polar residues" evidence="6">
    <location>
        <begin position="946"/>
        <end position="962"/>
    </location>
</feature>
<feature type="region of interest" description="Disordered" evidence="6">
    <location>
        <begin position="45"/>
        <end position="70"/>
    </location>
</feature>
<feature type="compositionally biased region" description="Low complexity" evidence="6">
    <location>
        <begin position="2142"/>
        <end position="2163"/>
    </location>
</feature>
<keyword evidence="4 5" id="KW-0067">ATP-binding</keyword>
<feature type="binding site" evidence="5">
    <location>
        <position position="4094"/>
    </location>
    <ligand>
        <name>ATP</name>
        <dbReference type="ChEBI" id="CHEBI:30616"/>
    </ligand>
</feature>
<feature type="compositionally biased region" description="Pro residues" evidence="6">
    <location>
        <begin position="5350"/>
        <end position="5367"/>
    </location>
</feature>
<feature type="compositionally biased region" description="Low complexity" evidence="6">
    <location>
        <begin position="4865"/>
        <end position="4881"/>
    </location>
</feature>
<dbReference type="Proteomes" id="UP000236333">
    <property type="component" value="Unassembled WGS sequence"/>
</dbReference>
<dbReference type="Gene3D" id="1.10.510.10">
    <property type="entry name" value="Transferase(Phosphotransferase) domain 1"/>
    <property type="match status" value="5"/>
</dbReference>
<feature type="compositionally biased region" description="Pro residues" evidence="6">
    <location>
        <begin position="5262"/>
        <end position="5279"/>
    </location>
</feature>
<proteinExistence type="predicted"/>
<reference evidence="8 9" key="1">
    <citation type="journal article" date="2017" name="Mol. Biol. Evol.">
        <title>The 4-celled Tetrabaena socialis nuclear genome reveals the essential components for genetic control of cell number at the origin of multicellularity in the volvocine lineage.</title>
        <authorList>
            <person name="Featherston J."/>
            <person name="Arakaki Y."/>
            <person name="Hanschen E.R."/>
            <person name="Ferris P.J."/>
            <person name="Michod R.E."/>
            <person name="Olson B.J.S.C."/>
            <person name="Nozaki H."/>
            <person name="Durand P.M."/>
        </authorList>
    </citation>
    <scope>NUCLEOTIDE SEQUENCE [LARGE SCALE GENOMIC DNA]</scope>
    <source>
        <strain evidence="8 9">NIES-571</strain>
    </source>
</reference>
<dbReference type="PANTHER" id="PTHR44329">
    <property type="entry name" value="SERINE/THREONINE-PROTEIN KINASE TNNI3K-RELATED"/>
    <property type="match status" value="1"/>
</dbReference>
<name>A0A2J8AA91_9CHLO</name>
<evidence type="ECO:0000256" key="4">
    <source>
        <dbReference type="ARBA" id="ARBA00022840"/>
    </source>
</evidence>
<keyword evidence="2 5" id="KW-0547">Nucleotide-binding</keyword>
<feature type="compositionally biased region" description="Pro residues" evidence="6">
    <location>
        <begin position="921"/>
        <end position="941"/>
    </location>
</feature>
<keyword evidence="3 8" id="KW-0418">Kinase</keyword>
<feature type="region of interest" description="Disordered" evidence="6">
    <location>
        <begin position="5258"/>
        <end position="5388"/>
    </location>
</feature>
<dbReference type="SMART" id="SM00220">
    <property type="entry name" value="S_TKc"/>
    <property type="match status" value="3"/>
</dbReference>
<organism evidence="8 9">
    <name type="scientific">Tetrabaena socialis</name>
    <dbReference type="NCBI Taxonomy" id="47790"/>
    <lineage>
        <taxon>Eukaryota</taxon>
        <taxon>Viridiplantae</taxon>
        <taxon>Chlorophyta</taxon>
        <taxon>core chlorophytes</taxon>
        <taxon>Chlorophyceae</taxon>
        <taxon>CS clade</taxon>
        <taxon>Chlamydomonadales</taxon>
        <taxon>Tetrabaenaceae</taxon>
        <taxon>Tetrabaena</taxon>
    </lineage>
</organism>